<evidence type="ECO:0000313" key="2">
    <source>
        <dbReference type="EMBL" id="OHA41317.1"/>
    </source>
</evidence>
<reference evidence="2 3" key="1">
    <citation type="journal article" date="2016" name="Nat. Commun.">
        <title>Thousands of microbial genomes shed light on interconnected biogeochemical processes in an aquifer system.</title>
        <authorList>
            <person name="Anantharaman K."/>
            <person name="Brown C.T."/>
            <person name="Hug L.A."/>
            <person name="Sharon I."/>
            <person name="Castelle C.J."/>
            <person name="Probst A.J."/>
            <person name="Thomas B.C."/>
            <person name="Singh A."/>
            <person name="Wilkins M.J."/>
            <person name="Karaoz U."/>
            <person name="Brodie E.L."/>
            <person name="Williams K.H."/>
            <person name="Hubbard S.S."/>
            <person name="Banfield J.F."/>
        </authorList>
    </citation>
    <scope>NUCLEOTIDE SEQUENCE [LARGE SCALE GENOMIC DNA]</scope>
</reference>
<sequence length="349" mass="41552">MIAYKDLYEQIISPENLFLSWEKFKKGKRGKRDVAKFEFDLERNIFKLHRDLKEKKYRHGRYFGFYIRDPKVRHIHKATVRDRVVHHAVFRILNFLFEPTFIPTSFSCRIGKGNHKGVYALEDMGRKASKNYTRPCYALKCDIKKFFDSVDHEILLDLLAKRIKDKDTMWLLREIVGSFSTSGTLFEKRGLPIGNLTSQLFANVYMNEFDQFVKHELKIKYYARYTDDFVILSGTDNEFNDLLEKITHFLSDELRLSLHPHKVSVRKLHHGIDFLGYIVFPYHKLPRAKTRRRVVRKLRQRAEEYQEEKIGEVTLNSALQSYLGLLSHANTYNFSEDLKNGLWFWLHDK</sequence>
<protein>
    <recommendedName>
        <fullName evidence="1">Reverse transcriptase domain-containing protein</fullName>
    </recommendedName>
</protein>
<dbReference type="InterPro" id="IPR051083">
    <property type="entry name" value="GrpII_Intron_Splice-Mob/Def"/>
</dbReference>
<feature type="domain" description="Reverse transcriptase" evidence="1">
    <location>
        <begin position="46"/>
        <end position="279"/>
    </location>
</feature>
<evidence type="ECO:0000259" key="1">
    <source>
        <dbReference type="PROSITE" id="PS50878"/>
    </source>
</evidence>
<dbReference type="AlphaFoldDB" id="A0A1G2NYY1"/>
<name>A0A1G2NYY1_9BACT</name>
<dbReference type="Proteomes" id="UP000177269">
    <property type="component" value="Unassembled WGS sequence"/>
</dbReference>
<gene>
    <name evidence="2" type="ORF">A3G52_01570</name>
</gene>
<dbReference type="SUPFAM" id="SSF56672">
    <property type="entry name" value="DNA/RNA polymerases"/>
    <property type="match status" value="1"/>
</dbReference>
<proteinExistence type="predicted"/>
<comment type="caution">
    <text evidence="2">The sequence shown here is derived from an EMBL/GenBank/DDBJ whole genome shotgun (WGS) entry which is preliminary data.</text>
</comment>
<dbReference type="InterPro" id="IPR000477">
    <property type="entry name" value="RT_dom"/>
</dbReference>
<dbReference type="EMBL" id="MHSK01000037">
    <property type="protein sequence ID" value="OHA41317.1"/>
    <property type="molecule type" value="Genomic_DNA"/>
</dbReference>
<dbReference type="PROSITE" id="PS50878">
    <property type="entry name" value="RT_POL"/>
    <property type="match status" value="1"/>
</dbReference>
<accession>A0A1G2NYY1</accession>
<dbReference type="CDD" id="cd01651">
    <property type="entry name" value="RT_G2_intron"/>
    <property type="match status" value="1"/>
</dbReference>
<dbReference type="InterPro" id="IPR043502">
    <property type="entry name" value="DNA/RNA_pol_sf"/>
</dbReference>
<dbReference type="Pfam" id="PF00078">
    <property type="entry name" value="RVT_1"/>
    <property type="match status" value="1"/>
</dbReference>
<dbReference type="PANTHER" id="PTHR34047">
    <property type="entry name" value="NUCLEAR INTRON MATURASE 1, MITOCHONDRIAL-RELATED"/>
    <property type="match status" value="1"/>
</dbReference>
<dbReference type="PANTHER" id="PTHR34047:SF8">
    <property type="entry name" value="PROTEIN YKFC"/>
    <property type="match status" value="1"/>
</dbReference>
<organism evidence="2 3">
    <name type="scientific">Candidatus Taylorbacteria bacterium RIFCSPLOWO2_12_FULL_43_20</name>
    <dbReference type="NCBI Taxonomy" id="1802332"/>
    <lineage>
        <taxon>Bacteria</taxon>
        <taxon>Candidatus Tayloriibacteriota</taxon>
    </lineage>
</organism>
<evidence type="ECO:0000313" key="3">
    <source>
        <dbReference type="Proteomes" id="UP000177269"/>
    </source>
</evidence>